<dbReference type="GO" id="GO:0006357">
    <property type="term" value="P:regulation of transcription by RNA polymerase II"/>
    <property type="evidence" value="ECO:0007669"/>
    <property type="project" value="InterPro"/>
</dbReference>
<dbReference type="STRING" id="644223.C4R8J2"/>
<dbReference type="Proteomes" id="UP000000314">
    <property type="component" value="Chromosome 4"/>
</dbReference>
<dbReference type="Gene3D" id="3.30.310.180">
    <property type="match status" value="2"/>
</dbReference>
<keyword evidence="4" id="KW-0804">Transcription</keyword>
<dbReference type="GeneID" id="8201366"/>
<protein>
    <recommendedName>
        <fullName evidence="4">Mediator of RNA polymerase II transcription subunit 20</fullName>
    </recommendedName>
    <alternativeName>
        <fullName evidence="4">Mediator complex subunit 20</fullName>
    </alternativeName>
</protein>
<sequence length="271" mass="30740">MVTAVLFVNNATPSTITAFHDLISNELPTIEGKWSFQLKIFLNNKYSKPTSVASSQVPSRYLYTLQLSYLPGKAISIINNTKALVTTTQLKNEEKATNYDLEDTTEVDSVENDRLRNQFECGAATDATSDPWNVFISTKLQSLWNLKQTIKGEGGNSYVVSLGNITESKHEVFRVRTTNCFLHGVFKGFLIEIESLDSLEGDQDNEEKEKIAKMDDKQRLIYEFSVKINKIKRLIEVCDFPQGKLCFNVLSDSKLDHYSDLCQQYSDALQF</sequence>
<dbReference type="EMBL" id="FN392322">
    <property type="protein sequence ID" value="CAY71917.1"/>
    <property type="molecule type" value="Genomic_DNA"/>
</dbReference>
<dbReference type="OMA" id="NIDEHLY"/>
<organism evidence="5 6">
    <name type="scientific">Komagataella phaffii (strain GS115 / ATCC 20864)</name>
    <name type="common">Yeast</name>
    <name type="synonym">Pichia pastoris</name>
    <dbReference type="NCBI Taxonomy" id="644223"/>
    <lineage>
        <taxon>Eukaryota</taxon>
        <taxon>Fungi</taxon>
        <taxon>Dikarya</taxon>
        <taxon>Ascomycota</taxon>
        <taxon>Saccharomycotina</taxon>
        <taxon>Pichiomycetes</taxon>
        <taxon>Pichiales</taxon>
        <taxon>Pichiaceae</taxon>
        <taxon>Komagataella</taxon>
    </lineage>
</organism>
<dbReference type="HOGENOM" id="CLU_065844_0_0_1"/>
<dbReference type="AlphaFoldDB" id="C4R8J2"/>
<comment type="function">
    <text evidence="4">Component of the Mediator complex, a coactivator involved in the regulated transcription of nearly all RNA polymerase II-dependent genes. Mediator functions as a bridge to convey information from gene-specific regulatory proteins to the basal RNA polymerase II transcription machinery. Mediator is recruited to promoters by direct interactions with regulatory proteins and serves as a scaffold for the assembly of a functional preinitiation complex with RNA polymerase II and the general transcription factors.</text>
</comment>
<dbReference type="RefSeq" id="XP_002494096.1">
    <property type="nucleotide sequence ID" value="XM_002494051.1"/>
</dbReference>
<dbReference type="GO" id="GO:0003712">
    <property type="term" value="F:transcription coregulator activity"/>
    <property type="evidence" value="ECO:0007669"/>
    <property type="project" value="InterPro"/>
</dbReference>
<proteinExistence type="inferred from homology"/>
<evidence type="ECO:0000256" key="3">
    <source>
        <dbReference type="ARBA" id="ARBA00023242"/>
    </source>
</evidence>
<dbReference type="KEGG" id="ppa:PAS_chr4_0659"/>
<dbReference type="OrthoDB" id="1854899at2759"/>
<dbReference type="eggNOG" id="ENOG502RXMU">
    <property type="taxonomic scope" value="Eukaryota"/>
</dbReference>
<dbReference type="InterPro" id="IPR013921">
    <property type="entry name" value="Mediator_Med20"/>
</dbReference>
<name>C4R8J2_KOMPG</name>
<evidence type="ECO:0000256" key="4">
    <source>
        <dbReference type="RuleBase" id="RU364152"/>
    </source>
</evidence>
<keyword evidence="6" id="KW-1185">Reference proteome</keyword>
<evidence type="ECO:0000256" key="1">
    <source>
        <dbReference type="ARBA" id="ARBA00004123"/>
    </source>
</evidence>
<reference evidence="5 6" key="1">
    <citation type="journal article" date="2009" name="Nat. Biotechnol.">
        <title>Genome sequence of the recombinant protein production host Pichia pastoris.</title>
        <authorList>
            <person name="De Schutter K."/>
            <person name="Lin Y.C."/>
            <person name="Tiels P."/>
            <person name="Van Hecke A."/>
            <person name="Glinka S."/>
            <person name="Weber-Lehmann J."/>
            <person name="Rouze P."/>
            <person name="Van de Peer Y."/>
            <person name="Callewaert N."/>
        </authorList>
    </citation>
    <scope>NUCLEOTIDE SEQUENCE [LARGE SCALE GENOMIC DNA]</scope>
    <source>
        <strain evidence="6">GS115 / ATCC 20864</strain>
    </source>
</reference>
<comment type="subunit">
    <text evidence="4">Component of the Mediator complex.</text>
</comment>
<keyword evidence="4" id="KW-0805">Transcription regulation</keyword>
<dbReference type="Pfam" id="PF08612">
    <property type="entry name" value="Med20"/>
    <property type="match status" value="1"/>
</dbReference>
<comment type="subcellular location">
    <subcellularLocation>
        <location evidence="1 4">Nucleus</location>
    </subcellularLocation>
</comment>
<gene>
    <name evidence="4" type="primary">MED20</name>
    <name evidence="5" type="ordered locus">PAS_chr4_0659</name>
</gene>
<comment type="similarity">
    <text evidence="2 4">Belongs to the Mediator complex subunit 20 family.</text>
</comment>
<keyword evidence="4" id="KW-0010">Activator</keyword>
<keyword evidence="3 4" id="KW-0539">Nucleus</keyword>
<evidence type="ECO:0000256" key="2">
    <source>
        <dbReference type="ARBA" id="ARBA00010743"/>
    </source>
</evidence>
<accession>C4R8J2</accession>
<dbReference type="GO" id="GO:0016592">
    <property type="term" value="C:mediator complex"/>
    <property type="evidence" value="ECO:0007669"/>
    <property type="project" value="InterPro"/>
</dbReference>
<evidence type="ECO:0000313" key="5">
    <source>
        <dbReference type="EMBL" id="CAY71917.1"/>
    </source>
</evidence>
<evidence type="ECO:0000313" key="6">
    <source>
        <dbReference type="Proteomes" id="UP000000314"/>
    </source>
</evidence>
<dbReference type="InParanoid" id="C4R8J2"/>
<dbReference type="FunCoup" id="C4R8J2">
    <property type="interactions" value="237"/>
</dbReference>